<keyword evidence="1" id="KW-0479">Metal-binding</keyword>
<dbReference type="Pfam" id="PF04055">
    <property type="entry name" value="Radical_SAM"/>
    <property type="match status" value="1"/>
</dbReference>
<dbReference type="InterPro" id="IPR058240">
    <property type="entry name" value="rSAM_sf"/>
</dbReference>
<dbReference type="EMBL" id="JAAOLE020000001">
    <property type="protein sequence ID" value="NVI48434.1"/>
    <property type="molecule type" value="Genomic_DNA"/>
</dbReference>
<dbReference type="PANTHER" id="PTHR43432:SF3">
    <property type="entry name" value="SLR0285 PROTEIN"/>
    <property type="match status" value="1"/>
</dbReference>
<evidence type="ECO:0000256" key="3">
    <source>
        <dbReference type="ARBA" id="ARBA00023014"/>
    </source>
</evidence>
<evidence type="ECO:0000256" key="4">
    <source>
        <dbReference type="SAM" id="MobiDB-lite"/>
    </source>
</evidence>
<dbReference type="NCBIfam" id="NF033668">
    <property type="entry name" value="rSAM_PA0069"/>
    <property type="match status" value="1"/>
</dbReference>
<feature type="domain" description="Radical SAM core" evidence="5">
    <location>
        <begin position="98"/>
        <end position="338"/>
    </location>
</feature>
<dbReference type="Gene3D" id="3.80.30.30">
    <property type="match status" value="1"/>
</dbReference>
<dbReference type="SMART" id="SM00729">
    <property type="entry name" value="Elp3"/>
    <property type="match status" value="1"/>
</dbReference>
<dbReference type="SUPFAM" id="SSF102114">
    <property type="entry name" value="Radical SAM enzymes"/>
    <property type="match status" value="1"/>
</dbReference>
<evidence type="ECO:0000313" key="6">
    <source>
        <dbReference type="EMBL" id="NVI48434.1"/>
    </source>
</evidence>
<name>A0A974A5I0_9BRAD</name>
<dbReference type="PROSITE" id="PS51918">
    <property type="entry name" value="RADICAL_SAM"/>
    <property type="match status" value="1"/>
</dbReference>
<feature type="region of interest" description="Disordered" evidence="4">
    <location>
        <begin position="1"/>
        <end position="30"/>
    </location>
</feature>
<reference evidence="7" key="2">
    <citation type="journal article" date="2021" name="Int. J. Syst. Evol. Microbiol.">
        <title>Bradyrhizobium septentrionale sp. nov. (sv. septentrionale) and Bradyrhizobium quebecense sp. nov. (sv. septentrionale) associated with legumes native to Canada possess rearranged symbiosis genes and numerous insertion sequences.</title>
        <authorList>
            <person name="Bromfield E.S.P."/>
            <person name="Cloutier S."/>
        </authorList>
    </citation>
    <scope>NUCLEOTIDE SEQUENCE</scope>
    <source>
        <strain evidence="7">5S5</strain>
    </source>
</reference>
<dbReference type="SFLD" id="SFLDS00029">
    <property type="entry name" value="Radical_SAM"/>
    <property type="match status" value="1"/>
</dbReference>
<dbReference type="InterPro" id="IPR040086">
    <property type="entry name" value="MJ0683-like"/>
</dbReference>
<proteinExistence type="predicted"/>
<evidence type="ECO:0000259" key="5">
    <source>
        <dbReference type="PROSITE" id="PS51918"/>
    </source>
</evidence>
<dbReference type="EMBL" id="CP147711">
    <property type="protein sequence ID" value="WXC78411.1"/>
    <property type="molecule type" value="Genomic_DNA"/>
</dbReference>
<dbReference type="GO" id="GO:0046872">
    <property type="term" value="F:metal ion binding"/>
    <property type="evidence" value="ECO:0007669"/>
    <property type="project" value="UniProtKB-KW"/>
</dbReference>
<accession>A0A974A5I0</accession>
<dbReference type="SFLD" id="SFLDG01084">
    <property type="entry name" value="Uncharacterised_Radical_SAM_Su"/>
    <property type="match status" value="1"/>
</dbReference>
<dbReference type="GO" id="GO:0051536">
    <property type="term" value="F:iron-sulfur cluster binding"/>
    <property type="evidence" value="ECO:0007669"/>
    <property type="project" value="UniProtKB-KW"/>
</dbReference>
<reference evidence="6" key="1">
    <citation type="submission" date="2020-06" db="EMBL/GenBank/DDBJ databases">
        <title>Whole Genome Sequence of Bradyrhizobium sp. Strain 1S1.</title>
        <authorList>
            <person name="Bromfield E.S.P."/>
            <person name="Cloutier S."/>
        </authorList>
    </citation>
    <scope>NUCLEOTIDE SEQUENCE [LARGE SCALE GENOMIC DNA]</scope>
    <source>
        <strain evidence="6">1S1</strain>
    </source>
</reference>
<gene>
    <name evidence="6" type="ORF">HAP48_037385</name>
    <name evidence="7" type="ORF">WDK88_34250</name>
</gene>
<dbReference type="InterPro" id="IPR007197">
    <property type="entry name" value="rSAM"/>
</dbReference>
<keyword evidence="8" id="KW-1185">Reference proteome</keyword>
<dbReference type="PANTHER" id="PTHR43432">
    <property type="entry name" value="SLR0285 PROTEIN"/>
    <property type="match status" value="1"/>
</dbReference>
<dbReference type="GO" id="GO:0003824">
    <property type="term" value="F:catalytic activity"/>
    <property type="evidence" value="ECO:0007669"/>
    <property type="project" value="InterPro"/>
</dbReference>
<keyword evidence="3" id="KW-0411">Iron-sulfur</keyword>
<dbReference type="CDD" id="cd01335">
    <property type="entry name" value="Radical_SAM"/>
    <property type="match status" value="1"/>
</dbReference>
<dbReference type="Proteomes" id="UP001432046">
    <property type="component" value="Chromosome"/>
</dbReference>
<evidence type="ECO:0000256" key="1">
    <source>
        <dbReference type="ARBA" id="ARBA00022723"/>
    </source>
</evidence>
<dbReference type="RefSeq" id="WP_166214410.1">
    <property type="nucleotide sequence ID" value="NZ_CP088285.1"/>
</dbReference>
<evidence type="ECO:0000313" key="7">
    <source>
        <dbReference type="EMBL" id="WXC78411.1"/>
    </source>
</evidence>
<dbReference type="InterPro" id="IPR006638">
    <property type="entry name" value="Elp3/MiaA/NifB-like_rSAM"/>
</dbReference>
<evidence type="ECO:0000256" key="2">
    <source>
        <dbReference type="ARBA" id="ARBA00023004"/>
    </source>
</evidence>
<protein>
    <submittedName>
        <fullName evidence="6">PA0069 family radical SAM protein</fullName>
    </submittedName>
</protein>
<organism evidence="6">
    <name type="scientific">Bradyrhizobium septentrionale</name>
    <dbReference type="NCBI Taxonomy" id="1404411"/>
    <lineage>
        <taxon>Bacteria</taxon>
        <taxon>Pseudomonadati</taxon>
        <taxon>Pseudomonadota</taxon>
        <taxon>Alphaproteobacteria</taxon>
        <taxon>Hyphomicrobiales</taxon>
        <taxon>Nitrobacteraceae</taxon>
        <taxon>Bradyrhizobium</taxon>
    </lineage>
</organism>
<sequence length="396" mass="44034">MSRASSHALKHPPVTAPSDNPAGAPSPVPAPFPELAVAVAVAIERERRRGRGAQSNASGRYEAEARTAFDDGWQSLDDLPPFQTSVALDTSRKVITRNDSPDIGFDRSINPYRGCEHGCVYCFARPTHAYLGLSPGLDFESKLFAKPDAPALLEKELAAPDYEARMIAIGTNTDPYQPIERERKIMRGILEVLERAGHPVGIVTKSALVTRDIDILARMAKRNLAKVALSVTTLDPKLARTMEPRASTPPKRLEAIKRLADACIPTTVMVAPVIPALNDSEIERILDAAVHAGAKEASYVLLRLPLEVRDLFREWLMANYPDRYRHVFTLIRDMRGGRDYDSQWGTRMKGTGPMAWMIGRRFEIACEKLGLNKRRTKLTTDHFAKPKRNGEQLCLF</sequence>
<keyword evidence="2" id="KW-0408">Iron</keyword>
<reference evidence="7" key="3">
    <citation type="submission" date="2024-03" db="EMBL/GenBank/DDBJ databases">
        <authorList>
            <person name="Bromfield E.S.P."/>
            <person name="Cloutier S."/>
        </authorList>
    </citation>
    <scope>NUCLEOTIDE SEQUENCE</scope>
    <source>
        <strain evidence="7">5S5</strain>
    </source>
</reference>
<dbReference type="AlphaFoldDB" id="A0A974A5I0"/>
<evidence type="ECO:0000313" key="8">
    <source>
        <dbReference type="Proteomes" id="UP001432046"/>
    </source>
</evidence>